<dbReference type="NCBIfam" id="TIGR03661">
    <property type="entry name" value="T1SS_VCA0849"/>
    <property type="match status" value="2"/>
</dbReference>
<dbReference type="InterPro" id="IPR018511">
    <property type="entry name" value="Hemolysin-typ_Ca-bd_CS"/>
</dbReference>
<dbReference type="EMBL" id="QFYP01000001">
    <property type="protein sequence ID" value="RAK59711.1"/>
    <property type="molecule type" value="Genomic_DNA"/>
</dbReference>
<sequence length="632" mass="63524">MSLSITQILDDAPDGASGVANGQTIGDSTPGVVVQLTGSDAAAGTNLTLYSVGQNGARQALQTLTVGSNTSSVIFRPPALAEASYTFEADSATAASNPFAVTIDLTPDAAPLLVKVIDDVQPDGPFSGPDAATPRMINDSTPVLEVSLTGTNAAAGDQLKLFSNQPTQVQLTHTVTAAEVQNGYVDLTPTLSDGWYQFQSQLTHADGAFVGASNVRGVRVDTVAPVAPQITAVHDDAGAATGDVASGGSTDDTTPTVTVTFDLEQPPAGPGSPGHNPYPPSSTIQGTVQLFANGTLVGSAYAQAGPATITTSALAPGTYALTARNIDTSGNVGATSAAFSLTVTSGDPAPTGGGQLLTSHQYADSLVGGAGDDTLVAGQGPDALTGHGGADVFTFKDLPWNAGHSTDFTLGADRLDLTALFQASGYTGSNPMADGYVSLQSDGADGTEVYYDTDGPAPGNTIQFRITDLDHVSPTGLTWAQLAGGAPAAGAPPPAGGGGSPGQTLTSSKYADTLTGGAGADTLNAGQGPDRLTGGGGADSFVFGQLPWNAGHVTDFTPGVDKLDLRALFQAAGYAGTDPVGDHVLEFRSDGAGDTQVYVDVDGPSGSQWPFLITTLDHVAPSQVGAGDWLFH</sequence>
<evidence type="ECO:0000313" key="3">
    <source>
        <dbReference type="Proteomes" id="UP000249842"/>
    </source>
</evidence>
<keyword evidence="3" id="KW-1185">Reference proteome</keyword>
<dbReference type="OrthoDB" id="7176402at2"/>
<dbReference type="InterPro" id="IPR019960">
    <property type="entry name" value="T1SS_VCA0849"/>
</dbReference>
<gene>
    <name evidence="2" type="ORF">DJ021_07790</name>
</gene>
<dbReference type="InterPro" id="IPR011049">
    <property type="entry name" value="Serralysin-like_metalloprot_C"/>
</dbReference>
<protein>
    <recommendedName>
        <fullName evidence="4">Bacterial Ig-like domain-containing protein</fullName>
    </recommendedName>
</protein>
<reference evidence="3" key="1">
    <citation type="submission" date="2018-05" db="EMBL/GenBank/DDBJ databases">
        <authorList>
            <person name="Li X."/>
        </authorList>
    </citation>
    <scope>NUCLEOTIDE SEQUENCE [LARGE SCALE GENOMIC DNA]</scope>
    <source>
        <strain evidence="3">HKS-05</strain>
    </source>
</reference>
<evidence type="ECO:0008006" key="4">
    <source>
        <dbReference type="Google" id="ProtNLM"/>
    </source>
</evidence>
<dbReference type="Pfam" id="PF00353">
    <property type="entry name" value="HemolysinCabind"/>
    <property type="match status" value="2"/>
</dbReference>
<accession>A0A328AZW3</accession>
<evidence type="ECO:0000313" key="2">
    <source>
        <dbReference type="EMBL" id="RAK59711.1"/>
    </source>
</evidence>
<evidence type="ECO:0000256" key="1">
    <source>
        <dbReference type="SAM" id="MobiDB-lite"/>
    </source>
</evidence>
<dbReference type="PROSITE" id="PS00330">
    <property type="entry name" value="HEMOLYSIN_CALCIUM"/>
    <property type="match status" value="1"/>
</dbReference>
<dbReference type="Proteomes" id="UP000249842">
    <property type="component" value="Unassembled WGS sequence"/>
</dbReference>
<dbReference type="InterPro" id="IPR001343">
    <property type="entry name" value="Hemolysn_Ca-bd"/>
</dbReference>
<comment type="caution">
    <text evidence="2">The sequence shown here is derived from an EMBL/GenBank/DDBJ whole genome shotgun (WGS) entry which is preliminary data.</text>
</comment>
<proteinExistence type="predicted"/>
<dbReference type="SUPFAM" id="SSF51120">
    <property type="entry name" value="beta-Roll"/>
    <property type="match status" value="2"/>
</dbReference>
<feature type="region of interest" description="Disordered" evidence="1">
    <location>
        <begin position="483"/>
        <end position="513"/>
    </location>
</feature>
<dbReference type="GO" id="GO:0005509">
    <property type="term" value="F:calcium ion binding"/>
    <property type="evidence" value="ECO:0007669"/>
    <property type="project" value="InterPro"/>
</dbReference>
<dbReference type="PRINTS" id="PR00313">
    <property type="entry name" value="CABNDNGRPT"/>
</dbReference>
<dbReference type="RefSeq" id="WP_111457004.1">
    <property type="nucleotide sequence ID" value="NZ_QFYP01000001.1"/>
</dbReference>
<dbReference type="Gene3D" id="3.30.420.430">
    <property type="match status" value="1"/>
</dbReference>
<name>A0A328AZW3_9CAUL</name>
<dbReference type="AlphaFoldDB" id="A0A328AZW3"/>
<organism evidence="2 3">
    <name type="scientific">Phenylobacterium hankyongense</name>
    <dbReference type="NCBI Taxonomy" id="1813876"/>
    <lineage>
        <taxon>Bacteria</taxon>
        <taxon>Pseudomonadati</taxon>
        <taxon>Pseudomonadota</taxon>
        <taxon>Alphaproteobacteria</taxon>
        <taxon>Caulobacterales</taxon>
        <taxon>Caulobacteraceae</taxon>
        <taxon>Phenylobacterium</taxon>
    </lineage>
</organism>
<dbReference type="Gene3D" id="2.150.10.10">
    <property type="entry name" value="Serralysin-like metalloprotease, C-terminal"/>
    <property type="match status" value="2"/>
</dbReference>